<evidence type="ECO:0000256" key="1">
    <source>
        <dbReference type="ARBA" id="ARBA00004651"/>
    </source>
</evidence>
<dbReference type="CDD" id="cd06581">
    <property type="entry name" value="TM_PBP1_LivM_like"/>
    <property type="match status" value="1"/>
</dbReference>
<proteinExistence type="predicted"/>
<dbReference type="InterPro" id="IPR001851">
    <property type="entry name" value="ABC_transp_permease"/>
</dbReference>
<comment type="subcellular location">
    <subcellularLocation>
        <location evidence="1">Cell membrane</location>
        <topology evidence="1">Multi-pass membrane protein</topology>
    </subcellularLocation>
</comment>
<feature type="transmembrane region" description="Helical" evidence="7">
    <location>
        <begin position="239"/>
        <end position="259"/>
    </location>
</feature>
<feature type="transmembrane region" description="Helical" evidence="7">
    <location>
        <begin position="279"/>
        <end position="303"/>
    </location>
</feature>
<sequence>MRQFVGLIIYALSVAAVAAAGRDVQSYLLTTIVDVAIYLIITLSLNLEAGIGGIPNFGRVLTVAFGAYMAGGVIGRIALWAKGMSYDYIYDNAAAVSALSKSMTAVDAAAMLALGVAISIAVGASLGLIASLPARRLSADYLAITLLAFGDVAYYIGLNYEPLVGGTLGVSAPPIYEKLFGGGTMRLIGAVAVSAGAALLVYLLIQRLSQSPFGRILRIHREDPELVSVLGRDPAYIRAWTMAIGGAVSAVAGLLYALYAGAVHPRGFERINFTFYPWLIMILGGMGNNLGVVNGVFIFVVIYRILDIFKYEIGNAVGFDPVWLGYMLFGGLAMLVIALAPRGLVPEKAEPVVGGRRVTPPPQGQTQSRRE</sequence>
<comment type="caution">
    <text evidence="8">The sequence shown here is derived from an EMBL/GenBank/DDBJ whole genome shotgun (WGS) entry which is preliminary data.</text>
</comment>
<evidence type="ECO:0000256" key="4">
    <source>
        <dbReference type="ARBA" id="ARBA00022989"/>
    </source>
</evidence>
<dbReference type="Proteomes" id="UP000554766">
    <property type="component" value="Unassembled WGS sequence"/>
</dbReference>
<evidence type="ECO:0000256" key="2">
    <source>
        <dbReference type="ARBA" id="ARBA00022475"/>
    </source>
</evidence>
<dbReference type="RefSeq" id="WP_011900968.1">
    <property type="nucleotide sequence ID" value="NZ_JAAVJF010000002.1"/>
</dbReference>
<reference evidence="8 9" key="1">
    <citation type="journal article" date="2020" name="Nat. Commun.">
        <title>The structures of two archaeal type IV pili illuminate evolutionary relationships.</title>
        <authorList>
            <person name="Wang F."/>
            <person name="Baquero D.P."/>
            <person name="Su Z."/>
            <person name="Beltran L.C."/>
            <person name="Prangishvili D."/>
            <person name="Krupovic M."/>
            <person name="Egelman E.H."/>
        </authorList>
    </citation>
    <scope>NUCLEOTIDE SEQUENCE [LARGE SCALE GENOMIC DNA]</scope>
    <source>
        <strain evidence="8 9">2GA</strain>
    </source>
</reference>
<evidence type="ECO:0000256" key="3">
    <source>
        <dbReference type="ARBA" id="ARBA00022692"/>
    </source>
</evidence>
<evidence type="ECO:0000256" key="6">
    <source>
        <dbReference type="SAM" id="MobiDB-lite"/>
    </source>
</evidence>
<protein>
    <submittedName>
        <fullName evidence="8">Branched-chain amino acid ABC transporter permease</fullName>
    </submittedName>
</protein>
<evidence type="ECO:0000313" key="8">
    <source>
        <dbReference type="EMBL" id="NYR15213.1"/>
    </source>
</evidence>
<evidence type="ECO:0000256" key="5">
    <source>
        <dbReference type="ARBA" id="ARBA00023136"/>
    </source>
</evidence>
<gene>
    <name evidence="8" type="ORF">HC235_04460</name>
</gene>
<dbReference type="InterPro" id="IPR043428">
    <property type="entry name" value="LivM-like"/>
</dbReference>
<feature type="transmembrane region" description="Helical" evidence="7">
    <location>
        <begin position="108"/>
        <end position="129"/>
    </location>
</feature>
<feature type="transmembrane region" description="Helical" evidence="7">
    <location>
        <begin position="141"/>
        <end position="158"/>
    </location>
</feature>
<evidence type="ECO:0000256" key="7">
    <source>
        <dbReference type="SAM" id="Phobius"/>
    </source>
</evidence>
<dbReference type="PANTHER" id="PTHR30482">
    <property type="entry name" value="HIGH-AFFINITY BRANCHED-CHAIN AMINO ACID TRANSPORT SYSTEM PERMEASE"/>
    <property type="match status" value="1"/>
</dbReference>
<name>A0A7L4P974_9CREN</name>
<accession>A0A7L4P974</accession>
<dbReference type="GO" id="GO:0005886">
    <property type="term" value="C:plasma membrane"/>
    <property type="evidence" value="ECO:0007669"/>
    <property type="project" value="UniProtKB-SubCell"/>
</dbReference>
<feature type="transmembrane region" description="Helical" evidence="7">
    <location>
        <begin position="187"/>
        <end position="205"/>
    </location>
</feature>
<keyword evidence="5 7" id="KW-0472">Membrane</keyword>
<evidence type="ECO:0000313" key="9">
    <source>
        <dbReference type="Proteomes" id="UP000554766"/>
    </source>
</evidence>
<feature type="region of interest" description="Disordered" evidence="6">
    <location>
        <begin position="351"/>
        <end position="371"/>
    </location>
</feature>
<keyword evidence="2" id="KW-1003">Cell membrane</keyword>
<keyword evidence="4 7" id="KW-1133">Transmembrane helix</keyword>
<dbReference type="OMA" id="LKCRALM"/>
<dbReference type="GeneID" id="5055126"/>
<keyword evidence="9" id="KW-1185">Reference proteome</keyword>
<organism evidence="8 9">
    <name type="scientific">Pyrobaculum arsenaticum</name>
    <dbReference type="NCBI Taxonomy" id="121277"/>
    <lineage>
        <taxon>Archaea</taxon>
        <taxon>Thermoproteota</taxon>
        <taxon>Thermoprotei</taxon>
        <taxon>Thermoproteales</taxon>
        <taxon>Thermoproteaceae</taxon>
        <taxon>Pyrobaculum</taxon>
    </lineage>
</organism>
<dbReference type="Pfam" id="PF02653">
    <property type="entry name" value="BPD_transp_2"/>
    <property type="match status" value="1"/>
</dbReference>
<feature type="transmembrane region" description="Helical" evidence="7">
    <location>
        <begin position="323"/>
        <end position="341"/>
    </location>
</feature>
<feature type="transmembrane region" description="Helical" evidence="7">
    <location>
        <begin position="29"/>
        <end position="48"/>
    </location>
</feature>
<dbReference type="GO" id="GO:0015658">
    <property type="term" value="F:branched-chain amino acid transmembrane transporter activity"/>
    <property type="evidence" value="ECO:0007669"/>
    <property type="project" value="InterPro"/>
</dbReference>
<dbReference type="PANTHER" id="PTHR30482:SF1">
    <property type="entry name" value="BRANCHED-CHAIN AMINO ACID TRANSPORT PERMEASE PROTEIN LIVM-RELATED"/>
    <property type="match status" value="1"/>
</dbReference>
<keyword evidence="3 7" id="KW-0812">Transmembrane</keyword>
<dbReference type="AlphaFoldDB" id="A0A7L4P974"/>
<feature type="transmembrane region" description="Helical" evidence="7">
    <location>
        <begin position="60"/>
        <end position="81"/>
    </location>
</feature>
<dbReference type="EMBL" id="JAAVJF010000002">
    <property type="protein sequence ID" value="NYR15213.1"/>
    <property type="molecule type" value="Genomic_DNA"/>
</dbReference>